<evidence type="ECO:0000256" key="3">
    <source>
        <dbReference type="ARBA" id="ARBA00022692"/>
    </source>
</evidence>
<keyword evidence="5 8" id="KW-1133">Transmembrane helix</keyword>
<dbReference type="AlphaFoldDB" id="F4NZI6"/>
<keyword evidence="3 8" id="KW-0812">Transmembrane</keyword>
<evidence type="ECO:0000256" key="2">
    <source>
        <dbReference type="ARBA" id="ARBA00009950"/>
    </source>
</evidence>
<dbReference type="PANTHER" id="PTHR13505">
    <property type="entry name" value="TRANSMEMBRANE PROTEIN 208"/>
    <property type="match status" value="1"/>
</dbReference>
<dbReference type="OMA" id="YIATFFP"/>
<feature type="transmembrane region" description="Helical" evidence="8">
    <location>
        <begin position="38"/>
        <end position="56"/>
    </location>
</feature>
<evidence type="ECO:0000256" key="6">
    <source>
        <dbReference type="ARBA" id="ARBA00023136"/>
    </source>
</evidence>
<keyword evidence="4" id="KW-0256">Endoplasmic reticulum</keyword>
<evidence type="ECO:0000256" key="7">
    <source>
        <dbReference type="SAM" id="MobiDB-lite"/>
    </source>
</evidence>
<dbReference type="PANTHER" id="PTHR13505:SF7">
    <property type="entry name" value="TRANSMEMBRANE PROTEIN 208"/>
    <property type="match status" value="1"/>
</dbReference>
<feature type="transmembrane region" description="Helical" evidence="8">
    <location>
        <begin position="62"/>
        <end position="79"/>
    </location>
</feature>
<protein>
    <submittedName>
        <fullName evidence="9">Uncharacterized protein</fullName>
    </submittedName>
</protein>
<comment type="subcellular location">
    <subcellularLocation>
        <location evidence="1">Endoplasmic reticulum membrane</location>
        <topology evidence="1">Multi-pass membrane protein</topology>
    </subcellularLocation>
</comment>
<evidence type="ECO:0000313" key="9">
    <source>
        <dbReference type="EMBL" id="EGF81449.1"/>
    </source>
</evidence>
<comment type="similarity">
    <text evidence="2">Belongs to the TMEM208 family.</text>
</comment>
<dbReference type="GO" id="GO:0005789">
    <property type="term" value="C:endoplasmic reticulum membrane"/>
    <property type="evidence" value="ECO:0007669"/>
    <property type="project" value="UniProtKB-SubCell"/>
</dbReference>
<keyword evidence="10" id="KW-1185">Reference proteome</keyword>
<dbReference type="RefSeq" id="XP_006678207.1">
    <property type="nucleotide sequence ID" value="XM_006678144.1"/>
</dbReference>
<feature type="region of interest" description="Disordered" evidence="7">
    <location>
        <begin position="150"/>
        <end position="174"/>
    </location>
</feature>
<feature type="transmembrane region" description="Helical" evidence="8">
    <location>
        <begin position="123"/>
        <end position="143"/>
    </location>
</feature>
<feature type="transmembrane region" description="Helical" evidence="8">
    <location>
        <begin position="100"/>
        <end position="117"/>
    </location>
</feature>
<sequence>MASDNHGNPDLTHTTTQAGASARKTLARNKKIITQLRLGISIALSIHILVRIAWFWSSWTMWPAIGSILASSVASFLHMHMENMANTGTDLAQEGTMISYFYDSIYITWFVLAIVCVSDKFYWTYMLIPIFAIYKLISLVLTFTGYAASSSNTDGTSASLNNKASKKTAATRKS</sequence>
<dbReference type="GO" id="GO:0005773">
    <property type="term" value="C:vacuole"/>
    <property type="evidence" value="ECO:0007669"/>
    <property type="project" value="GOC"/>
</dbReference>
<dbReference type="GO" id="GO:0006624">
    <property type="term" value="P:vacuolar protein processing"/>
    <property type="evidence" value="ECO:0000318"/>
    <property type="project" value="GO_Central"/>
</dbReference>
<evidence type="ECO:0000256" key="8">
    <source>
        <dbReference type="SAM" id="Phobius"/>
    </source>
</evidence>
<keyword evidence="6 8" id="KW-0472">Membrane</keyword>
<reference evidence="9 10" key="1">
    <citation type="submission" date="2009-12" db="EMBL/GenBank/DDBJ databases">
        <title>The draft genome of Batrachochytrium dendrobatidis.</title>
        <authorList>
            <consortium name="US DOE Joint Genome Institute (JGI-PGF)"/>
            <person name="Kuo A."/>
            <person name="Salamov A."/>
            <person name="Schmutz J."/>
            <person name="Lucas S."/>
            <person name="Pitluck S."/>
            <person name="Rosenblum E."/>
            <person name="Stajich J."/>
            <person name="Eisen M."/>
            <person name="Grigoriev I.V."/>
        </authorList>
    </citation>
    <scope>NUCLEOTIDE SEQUENCE [LARGE SCALE GENOMIC DNA]</scope>
    <source>
        <strain evidence="10">JAM81 / FGSC 10211</strain>
    </source>
</reference>
<gene>
    <name evidence="9" type="ORF">BATDEDRAFT_87747</name>
</gene>
<evidence type="ECO:0000256" key="1">
    <source>
        <dbReference type="ARBA" id="ARBA00004477"/>
    </source>
</evidence>
<dbReference type="STRING" id="684364.F4NZI6"/>
<dbReference type="GeneID" id="18242901"/>
<organism evidence="9 10">
    <name type="scientific">Batrachochytrium dendrobatidis (strain JAM81 / FGSC 10211)</name>
    <name type="common">Frog chytrid fungus</name>
    <dbReference type="NCBI Taxonomy" id="684364"/>
    <lineage>
        <taxon>Eukaryota</taxon>
        <taxon>Fungi</taxon>
        <taxon>Fungi incertae sedis</taxon>
        <taxon>Chytridiomycota</taxon>
        <taxon>Chytridiomycota incertae sedis</taxon>
        <taxon>Chytridiomycetes</taxon>
        <taxon>Rhizophydiales</taxon>
        <taxon>Rhizophydiales incertae sedis</taxon>
        <taxon>Batrachochytrium</taxon>
    </lineage>
</organism>
<dbReference type="Proteomes" id="UP000007241">
    <property type="component" value="Unassembled WGS sequence"/>
</dbReference>
<evidence type="ECO:0000256" key="5">
    <source>
        <dbReference type="ARBA" id="ARBA00022989"/>
    </source>
</evidence>
<proteinExistence type="inferred from homology"/>
<name>F4NZI6_BATDJ</name>
<evidence type="ECO:0000313" key="10">
    <source>
        <dbReference type="Proteomes" id="UP000007241"/>
    </source>
</evidence>
<feature type="compositionally biased region" description="Basic residues" evidence="7">
    <location>
        <begin position="164"/>
        <end position="174"/>
    </location>
</feature>
<dbReference type="EMBL" id="GL882882">
    <property type="protein sequence ID" value="EGF81449.1"/>
    <property type="molecule type" value="Genomic_DNA"/>
</dbReference>
<dbReference type="InterPro" id="IPR008506">
    <property type="entry name" value="SND2/TMEM208"/>
</dbReference>
<dbReference type="InParanoid" id="F4NZI6"/>
<dbReference type="FunCoup" id="F4NZI6">
    <property type="interactions" value="8"/>
</dbReference>
<dbReference type="OrthoDB" id="276296at2759"/>
<dbReference type="HOGENOM" id="CLU_1539735_0_0_1"/>
<dbReference type="Pfam" id="PF05620">
    <property type="entry name" value="TMEM208_SND2"/>
    <property type="match status" value="1"/>
</dbReference>
<accession>F4NZI6</accession>
<evidence type="ECO:0000256" key="4">
    <source>
        <dbReference type="ARBA" id="ARBA00022824"/>
    </source>
</evidence>
<feature type="region of interest" description="Disordered" evidence="7">
    <location>
        <begin position="1"/>
        <end position="22"/>
    </location>
</feature>